<dbReference type="RefSeq" id="WP_317386359.1">
    <property type="nucleotide sequence ID" value="NZ_CP136704.1"/>
</dbReference>
<dbReference type="Proteomes" id="UP001302666">
    <property type="component" value="Chromosome"/>
</dbReference>
<feature type="domain" description="NAD(P)-binding" evidence="1">
    <location>
        <begin position="7"/>
        <end position="190"/>
    </location>
</feature>
<dbReference type="SUPFAM" id="SSF51735">
    <property type="entry name" value="NAD(P)-binding Rossmann-fold domains"/>
    <property type="match status" value="1"/>
</dbReference>
<evidence type="ECO:0000313" key="2">
    <source>
        <dbReference type="EMBL" id="WOI34442.1"/>
    </source>
</evidence>
<sequence length="205" mass="21141">MKLFVLGGTGMIGSRIVAEALSRGHELTIGSRSPEVAVLDGVQSVKLDVSDTAALAAQAEAADVTITAVSPRSTGDAIAESNAYAEALIAGLGGNRVVIVGGAGSLNLPDGSPVADVVPEAYRAEAQGMRQAFEKIAASDLDFTVVAPAGLIEPGERTGKFRLGGRELMTDEAGNSRISAEDYAVALMDEVETPTHSREIFHAAY</sequence>
<dbReference type="InterPro" id="IPR016040">
    <property type="entry name" value="NAD(P)-bd_dom"/>
</dbReference>
<dbReference type="PANTHER" id="PTHR43355">
    <property type="entry name" value="FLAVIN REDUCTASE (NADPH)"/>
    <property type="match status" value="1"/>
</dbReference>
<dbReference type="PANTHER" id="PTHR43355:SF2">
    <property type="entry name" value="FLAVIN REDUCTASE (NADPH)"/>
    <property type="match status" value="1"/>
</dbReference>
<evidence type="ECO:0000313" key="3">
    <source>
        <dbReference type="Proteomes" id="UP001302666"/>
    </source>
</evidence>
<accession>A0ABZ0HLN1</accession>
<keyword evidence="3" id="KW-1185">Reference proteome</keyword>
<dbReference type="InterPro" id="IPR036291">
    <property type="entry name" value="NAD(P)-bd_dom_sf"/>
</dbReference>
<dbReference type="Gene3D" id="3.40.50.720">
    <property type="entry name" value="NAD(P)-binding Rossmann-like Domain"/>
    <property type="match status" value="1"/>
</dbReference>
<protein>
    <submittedName>
        <fullName evidence="2">NAD(P)H-binding protein</fullName>
    </submittedName>
</protein>
<organism evidence="2 3">
    <name type="scientific">Tritonibacter scottomollicae</name>
    <name type="common">Epibacterium scottomollicae</name>
    <dbReference type="NCBI Taxonomy" id="483013"/>
    <lineage>
        <taxon>Bacteria</taxon>
        <taxon>Pseudomonadati</taxon>
        <taxon>Pseudomonadota</taxon>
        <taxon>Alphaproteobacteria</taxon>
        <taxon>Rhodobacterales</taxon>
        <taxon>Paracoccaceae</taxon>
        <taxon>Tritonibacter</taxon>
    </lineage>
</organism>
<dbReference type="EMBL" id="CP136704">
    <property type="protein sequence ID" value="WOI34442.1"/>
    <property type="molecule type" value="Genomic_DNA"/>
</dbReference>
<proteinExistence type="predicted"/>
<gene>
    <name evidence="2" type="ORF">R1T40_06860</name>
</gene>
<evidence type="ECO:0000259" key="1">
    <source>
        <dbReference type="Pfam" id="PF13460"/>
    </source>
</evidence>
<dbReference type="Pfam" id="PF13460">
    <property type="entry name" value="NAD_binding_10"/>
    <property type="match status" value="1"/>
</dbReference>
<name>A0ABZ0HLN1_TRISK</name>
<reference evidence="2 3" key="1">
    <citation type="submission" date="2023-10" db="EMBL/GenBank/DDBJ databases">
        <title>Eight complete genome sequences of bacteria isolated from laboratory stock of Giant Kelp gametophytes.</title>
        <authorList>
            <person name="Tolentino B."/>
            <person name="Nuzhdin S."/>
        </authorList>
    </citation>
    <scope>NUCLEOTIDE SEQUENCE [LARGE SCALE GENOMIC DNA]</scope>
    <source>
        <strain evidence="2 3">LC.270.F.C4</strain>
    </source>
</reference>
<dbReference type="InterPro" id="IPR051606">
    <property type="entry name" value="Polyketide_Oxido-like"/>
</dbReference>